<reference evidence="3 4" key="2">
    <citation type="submission" date="2020-07" db="EMBL/GenBank/DDBJ databases">
        <title>Genome assembly of wild tea tree DASZ reveals pedigree and selection history of tea varieties.</title>
        <authorList>
            <person name="Zhang W."/>
        </authorList>
    </citation>
    <scope>NUCLEOTIDE SEQUENCE [LARGE SCALE GENOMIC DNA]</scope>
    <source>
        <strain evidence="4">cv. G240</strain>
        <tissue evidence="3">Leaf</tissue>
    </source>
</reference>
<name>A0A7J7HCX7_CAMSI</name>
<evidence type="ECO:0000256" key="1">
    <source>
        <dbReference type="SAM" id="MobiDB-lite"/>
    </source>
</evidence>
<evidence type="ECO:0000313" key="3">
    <source>
        <dbReference type="EMBL" id="KAF5949656.1"/>
    </source>
</evidence>
<dbReference type="PANTHER" id="PTHR36404:SF1">
    <property type="entry name" value="EMBRYO DEFECTIVE 2737"/>
    <property type="match status" value="1"/>
</dbReference>
<gene>
    <name evidence="3" type="ORF">HYC85_011649</name>
</gene>
<dbReference type="AlphaFoldDB" id="A0A7J7HCX7"/>
<keyword evidence="4" id="KW-1185">Reference proteome</keyword>
<reference evidence="4" key="1">
    <citation type="journal article" date="2020" name="Nat. Commun.">
        <title>Genome assembly of wild tea tree DASZ reveals pedigree and selection history of tea varieties.</title>
        <authorList>
            <person name="Zhang W."/>
            <person name="Zhang Y."/>
            <person name="Qiu H."/>
            <person name="Guo Y."/>
            <person name="Wan H."/>
            <person name="Zhang X."/>
            <person name="Scossa F."/>
            <person name="Alseekh S."/>
            <person name="Zhang Q."/>
            <person name="Wang P."/>
            <person name="Xu L."/>
            <person name="Schmidt M.H."/>
            <person name="Jia X."/>
            <person name="Li D."/>
            <person name="Zhu A."/>
            <person name="Guo F."/>
            <person name="Chen W."/>
            <person name="Ni D."/>
            <person name="Usadel B."/>
            <person name="Fernie A.R."/>
            <person name="Wen W."/>
        </authorList>
    </citation>
    <scope>NUCLEOTIDE SEQUENCE [LARGE SCALE GENOMIC DNA]</scope>
    <source>
        <strain evidence="4">cv. G240</strain>
    </source>
</reference>
<keyword evidence="2" id="KW-1133">Transmembrane helix</keyword>
<dbReference type="GO" id="GO:0009507">
    <property type="term" value="C:chloroplast"/>
    <property type="evidence" value="ECO:0007669"/>
    <property type="project" value="TreeGrafter"/>
</dbReference>
<dbReference type="PANTHER" id="PTHR36404">
    <property type="entry name" value="EMBRYO DEFECTIVE 2737"/>
    <property type="match status" value="1"/>
</dbReference>
<protein>
    <submittedName>
        <fullName evidence="3">Uncharacterized protein</fullName>
    </submittedName>
</protein>
<dbReference type="Proteomes" id="UP000593564">
    <property type="component" value="Unassembled WGS sequence"/>
</dbReference>
<feature type="region of interest" description="Disordered" evidence="1">
    <location>
        <begin position="1"/>
        <end position="47"/>
    </location>
</feature>
<keyword evidence="2" id="KW-0472">Membrane</keyword>
<evidence type="ECO:0000313" key="4">
    <source>
        <dbReference type="Proteomes" id="UP000593564"/>
    </source>
</evidence>
<proteinExistence type="predicted"/>
<accession>A0A7J7HCX7</accession>
<organism evidence="3 4">
    <name type="scientific">Camellia sinensis</name>
    <name type="common">Tea plant</name>
    <name type="synonym">Thea sinensis</name>
    <dbReference type="NCBI Taxonomy" id="4442"/>
    <lineage>
        <taxon>Eukaryota</taxon>
        <taxon>Viridiplantae</taxon>
        <taxon>Streptophyta</taxon>
        <taxon>Embryophyta</taxon>
        <taxon>Tracheophyta</taxon>
        <taxon>Spermatophyta</taxon>
        <taxon>Magnoliopsida</taxon>
        <taxon>eudicotyledons</taxon>
        <taxon>Gunneridae</taxon>
        <taxon>Pentapetalae</taxon>
        <taxon>asterids</taxon>
        <taxon>Ericales</taxon>
        <taxon>Theaceae</taxon>
        <taxon>Camellia</taxon>
    </lineage>
</organism>
<evidence type="ECO:0000256" key="2">
    <source>
        <dbReference type="SAM" id="Phobius"/>
    </source>
</evidence>
<comment type="caution">
    <text evidence="3">The sequence shown here is derived from an EMBL/GenBank/DDBJ whole genome shotgun (WGS) entry which is preliminary data.</text>
</comment>
<dbReference type="EMBL" id="JACBKZ010000005">
    <property type="protein sequence ID" value="KAF5949656.1"/>
    <property type="molecule type" value="Genomic_DNA"/>
</dbReference>
<sequence>MEDTQFGKGECLDGDTTAISAKSLKSRGSPSPSDPINGETTKEDSRRKLKKRKEVVLDYMDLGWNLSFDERLERSVALMLNFGIVFSSVMLLSTYNLGKTIESMRYDRLRDVIANICHSQALISIDPVRARDNPIVVKNIPYFKDKKALEAEVLNLILLLNQKIGEHYLCHMAKWAAHEINLPLNALAWSEEDLKDLKKLYEMTVLLNAQREIADKILEAKWGTKRRQEKLNEMLEEKVRPYIQNIP</sequence>
<feature type="transmembrane region" description="Helical" evidence="2">
    <location>
        <begin position="76"/>
        <end position="98"/>
    </location>
</feature>
<keyword evidence="2" id="KW-0812">Transmembrane</keyword>